<evidence type="ECO:0008006" key="3">
    <source>
        <dbReference type="Google" id="ProtNLM"/>
    </source>
</evidence>
<evidence type="ECO:0000313" key="2">
    <source>
        <dbReference type="Proteomes" id="UP000177481"/>
    </source>
</evidence>
<comment type="caution">
    <text evidence="1">The sequence shown here is derived from an EMBL/GenBank/DDBJ whole genome shotgun (WGS) entry which is preliminary data.</text>
</comment>
<name>A0A1F5EB97_9BACT</name>
<sequence length="127" mass="14829">MGFWGWLFGVSGHKKIDIDWLEIESRQRQIEALPKQGQLGYKQAIVEYDKLIDGLMKELITGTTFAERLKGLRAKFPKGLYSSLWKAHIKRNELVHDSGSYVADWELMDFMRSYRDSVSFLRSLSIR</sequence>
<dbReference type="AlphaFoldDB" id="A0A1F5EB97"/>
<evidence type="ECO:0000313" key="1">
    <source>
        <dbReference type="EMBL" id="OGD64687.1"/>
    </source>
</evidence>
<organism evidence="1 2">
    <name type="scientific">Candidatus Berkelbacteria bacterium RIFCSPLOWO2_01_FULL_50_28</name>
    <dbReference type="NCBI Taxonomy" id="1797471"/>
    <lineage>
        <taxon>Bacteria</taxon>
        <taxon>Candidatus Berkelbacteria</taxon>
    </lineage>
</organism>
<protein>
    <recommendedName>
        <fullName evidence="3">DUF4145 domain-containing protein</fullName>
    </recommendedName>
</protein>
<proteinExistence type="predicted"/>
<dbReference type="STRING" id="1797471.A3A71_01370"/>
<dbReference type="EMBL" id="MEZX01000002">
    <property type="protein sequence ID" value="OGD64687.1"/>
    <property type="molecule type" value="Genomic_DNA"/>
</dbReference>
<reference evidence="1 2" key="1">
    <citation type="journal article" date="2016" name="Nat. Commun.">
        <title>Thousands of microbial genomes shed light on interconnected biogeochemical processes in an aquifer system.</title>
        <authorList>
            <person name="Anantharaman K."/>
            <person name="Brown C.T."/>
            <person name="Hug L.A."/>
            <person name="Sharon I."/>
            <person name="Castelle C.J."/>
            <person name="Probst A.J."/>
            <person name="Thomas B.C."/>
            <person name="Singh A."/>
            <person name="Wilkins M.J."/>
            <person name="Karaoz U."/>
            <person name="Brodie E.L."/>
            <person name="Williams K.H."/>
            <person name="Hubbard S.S."/>
            <person name="Banfield J.F."/>
        </authorList>
    </citation>
    <scope>NUCLEOTIDE SEQUENCE [LARGE SCALE GENOMIC DNA]</scope>
</reference>
<accession>A0A1F5EB97</accession>
<gene>
    <name evidence="1" type="ORF">A3A71_01370</name>
</gene>
<dbReference type="Proteomes" id="UP000177481">
    <property type="component" value="Unassembled WGS sequence"/>
</dbReference>